<organism evidence="1 2">
    <name type="scientific">Stephania cephalantha</name>
    <dbReference type="NCBI Taxonomy" id="152367"/>
    <lineage>
        <taxon>Eukaryota</taxon>
        <taxon>Viridiplantae</taxon>
        <taxon>Streptophyta</taxon>
        <taxon>Embryophyta</taxon>
        <taxon>Tracheophyta</taxon>
        <taxon>Spermatophyta</taxon>
        <taxon>Magnoliopsida</taxon>
        <taxon>Ranunculales</taxon>
        <taxon>Menispermaceae</taxon>
        <taxon>Menispermoideae</taxon>
        <taxon>Cissampelideae</taxon>
        <taxon>Stephania</taxon>
    </lineage>
</organism>
<dbReference type="Proteomes" id="UP001419268">
    <property type="component" value="Unassembled WGS sequence"/>
</dbReference>
<name>A0AAP0F2L6_9MAGN</name>
<dbReference type="AlphaFoldDB" id="A0AAP0F2L6"/>
<proteinExistence type="predicted"/>
<gene>
    <name evidence="1" type="ORF">Scep_024712</name>
</gene>
<accession>A0AAP0F2L6</accession>
<evidence type="ECO:0000313" key="2">
    <source>
        <dbReference type="Proteomes" id="UP001419268"/>
    </source>
</evidence>
<sequence>MAHSENAPFAFEGPIHVSSTRGATCDEIKSSKISLPLLAGSALAHHKKEDGSTVSKIPTKYTKHLLRNIDIPINMSNNHVN</sequence>
<evidence type="ECO:0000313" key="1">
    <source>
        <dbReference type="EMBL" id="KAK9101282.1"/>
    </source>
</evidence>
<protein>
    <submittedName>
        <fullName evidence="1">Uncharacterized protein</fullName>
    </submittedName>
</protein>
<dbReference type="EMBL" id="JBBNAG010000010">
    <property type="protein sequence ID" value="KAK9101282.1"/>
    <property type="molecule type" value="Genomic_DNA"/>
</dbReference>
<keyword evidence="2" id="KW-1185">Reference proteome</keyword>
<comment type="caution">
    <text evidence="1">The sequence shown here is derived from an EMBL/GenBank/DDBJ whole genome shotgun (WGS) entry which is preliminary data.</text>
</comment>
<reference evidence="1 2" key="1">
    <citation type="submission" date="2024-01" db="EMBL/GenBank/DDBJ databases">
        <title>Genome assemblies of Stephania.</title>
        <authorList>
            <person name="Yang L."/>
        </authorList>
    </citation>
    <scope>NUCLEOTIDE SEQUENCE [LARGE SCALE GENOMIC DNA]</scope>
    <source>
        <strain evidence="1">JXDWG</strain>
        <tissue evidence="1">Leaf</tissue>
    </source>
</reference>